<evidence type="ECO:0000313" key="3">
    <source>
        <dbReference type="EMBL" id="GAA1259479.1"/>
    </source>
</evidence>
<accession>A0ABP4HG69</accession>
<keyword evidence="4" id="KW-1185">Reference proteome</keyword>
<keyword evidence="2" id="KW-1133">Transmembrane helix</keyword>
<protein>
    <submittedName>
        <fullName evidence="3">Uncharacterized protein</fullName>
    </submittedName>
</protein>
<evidence type="ECO:0000256" key="1">
    <source>
        <dbReference type="SAM" id="MobiDB-lite"/>
    </source>
</evidence>
<sequence length="422" mass="45369">MRASSPRAYSPQRAPGGRGGLHYDRDSHDCSSGGSSAPVGECGMSRAEGPGAEPADREPQGCLVAAVRVPARVVAVLVVMPLGFCWELLRAAARALAGVLTVAARWLERAAGMLWRVLVVRPCGLLYRHLLTPLGRALAAVGRVVGRALAAAGRVLAAGLRLLARALLVVGRVLKAAVEAGATGLGELVGLLLGVLVVVPAAFLLRRLLIPLGRHLGRWSLVPLKLLSRYLIVPLGRALVALVDGVNRGLTLLLEVALPAVARALYRYLLLPLGRALAAAVRLLGAGAGLLAHALVRLLVLTVRGLRIAIEALVEYALVRPARAAWRYLLVPAGRALGWLVTRLWRHLLLPLGRPLLGGLGQVVTWAWRLGGQLWRLLVMRPCRWVRRDLWWPLKAEVRRAARAAAATVRETLREVRRSLFG</sequence>
<comment type="caution">
    <text evidence="3">The sequence shown here is derived from an EMBL/GenBank/DDBJ whole genome shotgun (WGS) entry which is preliminary data.</text>
</comment>
<keyword evidence="2" id="KW-0812">Transmembrane</keyword>
<keyword evidence="2" id="KW-0472">Membrane</keyword>
<feature type="transmembrane region" description="Helical" evidence="2">
    <location>
        <begin position="184"/>
        <end position="205"/>
    </location>
</feature>
<feature type="transmembrane region" description="Helical" evidence="2">
    <location>
        <begin position="276"/>
        <end position="296"/>
    </location>
</feature>
<feature type="region of interest" description="Disordered" evidence="1">
    <location>
        <begin position="1"/>
        <end position="55"/>
    </location>
</feature>
<name>A0ABP4HG69_9ACTN</name>
<reference evidence="4" key="1">
    <citation type="journal article" date="2019" name="Int. J. Syst. Evol. Microbiol.">
        <title>The Global Catalogue of Microorganisms (GCM) 10K type strain sequencing project: providing services to taxonomists for standard genome sequencing and annotation.</title>
        <authorList>
            <consortium name="The Broad Institute Genomics Platform"/>
            <consortium name="The Broad Institute Genome Sequencing Center for Infectious Disease"/>
            <person name="Wu L."/>
            <person name="Ma J."/>
        </authorList>
    </citation>
    <scope>NUCLEOTIDE SEQUENCE [LARGE SCALE GENOMIC DNA]</scope>
    <source>
        <strain evidence="4">JCM 13004</strain>
    </source>
</reference>
<organism evidence="3 4">
    <name type="scientific">Kitasatospora nipponensis</name>
    <dbReference type="NCBI Taxonomy" id="258049"/>
    <lineage>
        <taxon>Bacteria</taxon>
        <taxon>Bacillati</taxon>
        <taxon>Actinomycetota</taxon>
        <taxon>Actinomycetes</taxon>
        <taxon>Kitasatosporales</taxon>
        <taxon>Streptomycetaceae</taxon>
        <taxon>Kitasatospora</taxon>
    </lineage>
</organism>
<dbReference type="EMBL" id="BAAALF010000134">
    <property type="protein sequence ID" value="GAA1259479.1"/>
    <property type="molecule type" value="Genomic_DNA"/>
</dbReference>
<proteinExistence type="predicted"/>
<evidence type="ECO:0000256" key="2">
    <source>
        <dbReference type="SAM" id="Phobius"/>
    </source>
</evidence>
<gene>
    <name evidence="3" type="ORF">GCM10009665_56920</name>
</gene>
<evidence type="ECO:0000313" key="4">
    <source>
        <dbReference type="Proteomes" id="UP001500037"/>
    </source>
</evidence>
<dbReference type="Proteomes" id="UP001500037">
    <property type="component" value="Unassembled WGS sequence"/>
</dbReference>